<dbReference type="InterPro" id="IPR038071">
    <property type="entry name" value="UROD/MetE-like_sf"/>
</dbReference>
<dbReference type="PANTHER" id="PTHR43844:SF2">
    <property type="entry name" value="SYNTHASE, VITAMIN-B12 INDEPENDENT, PUTATIVE (AFU_ORTHOLOGUE AFUA_3G12060)-RELATED"/>
    <property type="match status" value="1"/>
</dbReference>
<dbReference type="GO" id="GO:0003871">
    <property type="term" value="F:5-methyltetrahydropteroyltriglutamate-homocysteine S-methyltransferase activity"/>
    <property type="evidence" value="ECO:0007669"/>
    <property type="project" value="InterPro"/>
</dbReference>
<dbReference type="GO" id="GO:0008270">
    <property type="term" value="F:zinc ion binding"/>
    <property type="evidence" value="ECO:0007669"/>
    <property type="project" value="InterPro"/>
</dbReference>
<evidence type="ECO:0000256" key="1">
    <source>
        <dbReference type="SAM" id="MobiDB-lite"/>
    </source>
</evidence>
<gene>
    <name evidence="3" type="ORF">HEB94_009819</name>
</gene>
<feature type="region of interest" description="Disordered" evidence="1">
    <location>
        <begin position="207"/>
        <end position="232"/>
    </location>
</feature>
<dbReference type="RefSeq" id="WP_202896924.1">
    <property type="nucleotide sequence ID" value="NZ_BAABJL010000239.1"/>
</dbReference>
<dbReference type="Pfam" id="PF01717">
    <property type="entry name" value="Meth_synt_2"/>
    <property type="match status" value="1"/>
</dbReference>
<dbReference type="GO" id="GO:0009086">
    <property type="term" value="P:methionine biosynthetic process"/>
    <property type="evidence" value="ECO:0007669"/>
    <property type="project" value="InterPro"/>
</dbReference>
<evidence type="ECO:0000313" key="3">
    <source>
        <dbReference type="EMBL" id="MBE1612971.1"/>
    </source>
</evidence>
<proteinExistence type="predicted"/>
<sequence>MSSVIRAVHVGSLLRPTELLDARAEHAAGRMDDGTLRETEDNAVRMALDLQHDSGIGIFTDGEYRRNDFMSHLTAATDGFVNEAPVLDWNAAEGESRKDDTILNLIGGPLRYRDRFTEAEASFLDRHAPGPYKVTLPDPTNFVVANWERGVSGGHYPVRSDIVDDLTRIVRTEVDALVRDGVRHIQLDAPSFTAFVNPCWPSSRPRASTRGNCCRPASTRTARSSPDCARPV</sequence>
<feature type="domain" description="Cobalamin-independent methionine synthase MetE C-terminal/archaeal" evidence="2">
    <location>
        <begin position="10"/>
        <end position="192"/>
    </location>
</feature>
<organism evidence="3 4">
    <name type="scientific">Actinopolymorpha pittospori</name>
    <dbReference type="NCBI Taxonomy" id="648752"/>
    <lineage>
        <taxon>Bacteria</taxon>
        <taxon>Bacillati</taxon>
        <taxon>Actinomycetota</taxon>
        <taxon>Actinomycetes</taxon>
        <taxon>Propionibacteriales</taxon>
        <taxon>Actinopolymorphaceae</taxon>
        <taxon>Actinopolymorpha</taxon>
    </lineage>
</organism>
<evidence type="ECO:0000313" key="4">
    <source>
        <dbReference type="Proteomes" id="UP000638648"/>
    </source>
</evidence>
<dbReference type="Gene3D" id="3.20.20.210">
    <property type="match status" value="1"/>
</dbReference>
<accession>A0A927N5V0</accession>
<reference evidence="3" key="1">
    <citation type="submission" date="2020-10" db="EMBL/GenBank/DDBJ databases">
        <title>Sequencing the genomes of 1000 actinobacteria strains.</title>
        <authorList>
            <person name="Klenk H.-P."/>
        </authorList>
    </citation>
    <scope>NUCLEOTIDE SEQUENCE</scope>
    <source>
        <strain evidence="3">DSM 45354</strain>
    </source>
</reference>
<dbReference type="SUPFAM" id="SSF51726">
    <property type="entry name" value="UROD/MetE-like"/>
    <property type="match status" value="1"/>
</dbReference>
<dbReference type="InterPro" id="IPR002629">
    <property type="entry name" value="Met_Synth_C/arc"/>
</dbReference>
<comment type="caution">
    <text evidence="3">The sequence shown here is derived from an EMBL/GenBank/DDBJ whole genome shotgun (WGS) entry which is preliminary data.</text>
</comment>
<name>A0A927N5V0_9ACTN</name>
<dbReference type="Proteomes" id="UP000638648">
    <property type="component" value="Unassembled WGS sequence"/>
</dbReference>
<dbReference type="PANTHER" id="PTHR43844">
    <property type="entry name" value="METHIONINE SYNTHASE"/>
    <property type="match status" value="1"/>
</dbReference>
<protein>
    <submittedName>
        <fullName evidence="3">Methionine synthase II (Cobalamin-independent)</fullName>
    </submittedName>
</protein>
<dbReference type="EMBL" id="JADBEM010000001">
    <property type="protein sequence ID" value="MBE1612971.1"/>
    <property type="molecule type" value="Genomic_DNA"/>
</dbReference>
<keyword evidence="4" id="KW-1185">Reference proteome</keyword>
<dbReference type="AlphaFoldDB" id="A0A927N5V0"/>
<evidence type="ECO:0000259" key="2">
    <source>
        <dbReference type="Pfam" id="PF01717"/>
    </source>
</evidence>